<dbReference type="EMBL" id="JAMRDG010000002">
    <property type="protein sequence ID" value="KAJ3687165.1"/>
    <property type="molecule type" value="Genomic_DNA"/>
</dbReference>
<accession>A0AAD6EJW5</accession>
<reference evidence="2 3" key="1">
    <citation type="journal article" date="2022" name="Cell">
        <title>Repeat-based holocentromeres influence genome architecture and karyotype evolution.</title>
        <authorList>
            <person name="Hofstatter P.G."/>
            <person name="Thangavel G."/>
            <person name="Lux T."/>
            <person name="Neumann P."/>
            <person name="Vondrak T."/>
            <person name="Novak P."/>
            <person name="Zhang M."/>
            <person name="Costa L."/>
            <person name="Castellani M."/>
            <person name="Scott A."/>
            <person name="Toegelov H."/>
            <person name="Fuchs J."/>
            <person name="Mata-Sucre Y."/>
            <person name="Dias Y."/>
            <person name="Vanzela A.L.L."/>
            <person name="Huettel B."/>
            <person name="Almeida C.C.S."/>
            <person name="Simkova H."/>
            <person name="Souza G."/>
            <person name="Pedrosa-Harand A."/>
            <person name="Macas J."/>
            <person name="Mayer K.F.X."/>
            <person name="Houben A."/>
            <person name="Marques A."/>
        </authorList>
    </citation>
    <scope>NUCLEOTIDE SEQUENCE [LARGE SCALE GENOMIC DNA]</scope>
    <source>
        <strain evidence="2">RhyTen1mFocal</strain>
    </source>
</reference>
<dbReference type="Proteomes" id="UP001210211">
    <property type="component" value="Unassembled WGS sequence"/>
</dbReference>
<dbReference type="PANTHER" id="PTHR46224">
    <property type="entry name" value="ANKYRIN REPEAT FAMILY PROTEIN"/>
    <property type="match status" value="1"/>
</dbReference>
<dbReference type="InterPro" id="IPR002110">
    <property type="entry name" value="Ankyrin_rpt"/>
</dbReference>
<dbReference type="Pfam" id="PF12796">
    <property type="entry name" value="Ank_2"/>
    <property type="match status" value="2"/>
</dbReference>
<dbReference type="SMART" id="SM00248">
    <property type="entry name" value="ANK"/>
    <property type="match status" value="4"/>
</dbReference>
<dbReference type="InterPro" id="IPR036770">
    <property type="entry name" value="Ankyrin_rpt-contain_sf"/>
</dbReference>
<dbReference type="Gene3D" id="1.25.40.20">
    <property type="entry name" value="Ankyrin repeat-containing domain"/>
    <property type="match status" value="2"/>
</dbReference>
<evidence type="ECO:0000313" key="2">
    <source>
        <dbReference type="EMBL" id="KAJ3687165.1"/>
    </source>
</evidence>
<feature type="repeat" description="ANK" evidence="1">
    <location>
        <begin position="86"/>
        <end position="118"/>
    </location>
</feature>
<dbReference type="PANTHER" id="PTHR46224:SF6">
    <property type="entry name" value="ANKYRIN REPEAT FAMILY PROTEIN"/>
    <property type="match status" value="1"/>
</dbReference>
<dbReference type="InterPro" id="IPR051616">
    <property type="entry name" value="Cul2-RING_E3_ligase_SR"/>
</dbReference>
<keyword evidence="1" id="KW-0040">ANK repeat</keyword>
<dbReference type="PRINTS" id="PR01415">
    <property type="entry name" value="ANKYRIN"/>
</dbReference>
<gene>
    <name evidence="2" type="ORF">LUZ61_016329</name>
</gene>
<dbReference type="PROSITE" id="PS50297">
    <property type="entry name" value="ANK_REP_REGION"/>
    <property type="match status" value="2"/>
</dbReference>
<evidence type="ECO:0000256" key="1">
    <source>
        <dbReference type="PROSITE-ProRule" id="PRU00023"/>
    </source>
</evidence>
<keyword evidence="3" id="KW-1185">Reference proteome</keyword>
<protein>
    <recommendedName>
        <fullName evidence="4">Ankyrin</fullName>
    </recommendedName>
</protein>
<feature type="repeat" description="ANK" evidence="1">
    <location>
        <begin position="119"/>
        <end position="151"/>
    </location>
</feature>
<dbReference type="AlphaFoldDB" id="A0AAD6EJW5"/>
<evidence type="ECO:0008006" key="4">
    <source>
        <dbReference type="Google" id="ProtNLM"/>
    </source>
</evidence>
<sequence>MARSSRASDQSEVRKLLEAASSGDIRVLKEVVLELDGGKEIADKIRELKDANGCSALHLGAFHGRTEICQYLVEDLGFPVNFLTAKGETPLCHSVMQGHEATARYLISQGADPVAPSREGSTSLHYAAKYGQDKMVKYLLSLGVPVDVTCNHATGPPLIMAAMCGQASTAEVLLQHHADVNGATSIKF</sequence>
<organism evidence="2 3">
    <name type="scientific">Rhynchospora tenuis</name>
    <dbReference type="NCBI Taxonomy" id="198213"/>
    <lineage>
        <taxon>Eukaryota</taxon>
        <taxon>Viridiplantae</taxon>
        <taxon>Streptophyta</taxon>
        <taxon>Embryophyta</taxon>
        <taxon>Tracheophyta</taxon>
        <taxon>Spermatophyta</taxon>
        <taxon>Magnoliopsida</taxon>
        <taxon>Liliopsida</taxon>
        <taxon>Poales</taxon>
        <taxon>Cyperaceae</taxon>
        <taxon>Cyperoideae</taxon>
        <taxon>Rhynchosporeae</taxon>
        <taxon>Rhynchospora</taxon>
    </lineage>
</organism>
<evidence type="ECO:0000313" key="3">
    <source>
        <dbReference type="Proteomes" id="UP001210211"/>
    </source>
</evidence>
<dbReference type="SUPFAM" id="SSF48403">
    <property type="entry name" value="Ankyrin repeat"/>
    <property type="match status" value="1"/>
</dbReference>
<proteinExistence type="predicted"/>
<dbReference type="PROSITE" id="PS50088">
    <property type="entry name" value="ANK_REPEAT"/>
    <property type="match status" value="2"/>
</dbReference>
<name>A0AAD6EJW5_9POAL</name>
<comment type="caution">
    <text evidence="2">The sequence shown here is derived from an EMBL/GenBank/DDBJ whole genome shotgun (WGS) entry which is preliminary data.</text>
</comment>